<comment type="function">
    <text evidence="1">Multidrug efflux pump.</text>
</comment>
<keyword evidence="15" id="KW-1185">Reference proteome</keyword>
<evidence type="ECO:0000313" key="14">
    <source>
        <dbReference type="EMBL" id="GGH21172.1"/>
    </source>
</evidence>
<evidence type="ECO:0000256" key="1">
    <source>
        <dbReference type="ARBA" id="ARBA00003408"/>
    </source>
</evidence>
<feature type="transmembrane region" description="Helical" evidence="13">
    <location>
        <begin position="135"/>
        <end position="157"/>
    </location>
</feature>
<name>A0ABQ1YDX6_9BACL</name>
<evidence type="ECO:0000256" key="5">
    <source>
        <dbReference type="ARBA" id="ARBA00022448"/>
    </source>
</evidence>
<comment type="caution">
    <text evidence="14">The sequence shown here is derived from an EMBL/GenBank/DDBJ whole genome shotgun (WGS) entry which is preliminary data.</text>
</comment>
<evidence type="ECO:0000256" key="3">
    <source>
        <dbReference type="ARBA" id="ARBA00010199"/>
    </source>
</evidence>
<proteinExistence type="inferred from homology"/>
<keyword evidence="6" id="KW-0050">Antiport</keyword>
<dbReference type="NCBIfam" id="TIGR00797">
    <property type="entry name" value="matE"/>
    <property type="match status" value="1"/>
</dbReference>
<feature type="transmembrane region" description="Helical" evidence="13">
    <location>
        <begin position="389"/>
        <end position="407"/>
    </location>
</feature>
<protein>
    <recommendedName>
        <fullName evidence="4">Probable multidrug resistance protein NorM</fullName>
    </recommendedName>
    <alternativeName>
        <fullName evidence="12">Multidrug-efflux transporter</fullName>
    </alternativeName>
</protein>
<gene>
    <name evidence="14" type="ORF">GCM10008013_18930</name>
</gene>
<comment type="similarity">
    <text evidence="3">Belongs to the multi antimicrobial extrusion (MATE) (TC 2.A.66.1) family.</text>
</comment>
<feature type="transmembrane region" description="Helical" evidence="13">
    <location>
        <begin position="237"/>
        <end position="263"/>
    </location>
</feature>
<feature type="transmembrane region" description="Helical" evidence="13">
    <location>
        <begin position="413"/>
        <end position="433"/>
    </location>
</feature>
<dbReference type="InterPro" id="IPR048279">
    <property type="entry name" value="MdtK-like"/>
</dbReference>
<evidence type="ECO:0000256" key="10">
    <source>
        <dbReference type="ARBA" id="ARBA00023065"/>
    </source>
</evidence>
<feature type="transmembrane region" description="Helical" evidence="13">
    <location>
        <begin position="360"/>
        <end position="382"/>
    </location>
</feature>
<dbReference type="Proteomes" id="UP000659344">
    <property type="component" value="Unassembled WGS sequence"/>
</dbReference>
<evidence type="ECO:0000256" key="11">
    <source>
        <dbReference type="ARBA" id="ARBA00023136"/>
    </source>
</evidence>
<dbReference type="PIRSF" id="PIRSF006603">
    <property type="entry name" value="DinF"/>
    <property type="match status" value="1"/>
</dbReference>
<dbReference type="CDD" id="cd13140">
    <property type="entry name" value="MATE_like_1"/>
    <property type="match status" value="1"/>
</dbReference>
<keyword evidence="5" id="KW-0813">Transport</keyword>
<feature type="transmembrane region" description="Helical" evidence="13">
    <location>
        <begin position="169"/>
        <end position="188"/>
    </location>
</feature>
<feature type="transmembrane region" description="Helical" evidence="13">
    <location>
        <begin position="96"/>
        <end position="115"/>
    </location>
</feature>
<dbReference type="PANTHER" id="PTHR43298">
    <property type="entry name" value="MULTIDRUG RESISTANCE PROTEIN NORM-RELATED"/>
    <property type="match status" value="1"/>
</dbReference>
<dbReference type="InterPro" id="IPR050222">
    <property type="entry name" value="MATE_MdtK"/>
</dbReference>
<keyword evidence="7" id="KW-1003">Cell membrane</keyword>
<dbReference type="EMBL" id="BMFT01000001">
    <property type="protein sequence ID" value="GGH21172.1"/>
    <property type="molecule type" value="Genomic_DNA"/>
</dbReference>
<evidence type="ECO:0000256" key="4">
    <source>
        <dbReference type="ARBA" id="ARBA00020268"/>
    </source>
</evidence>
<keyword evidence="10" id="KW-0406">Ion transport</keyword>
<evidence type="ECO:0000256" key="13">
    <source>
        <dbReference type="SAM" id="Phobius"/>
    </source>
</evidence>
<feature type="transmembrane region" description="Helical" evidence="13">
    <location>
        <begin position="194"/>
        <end position="216"/>
    </location>
</feature>
<feature type="transmembrane region" description="Helical" evidence="13">
    <location>
        <begin position="21"/>
        <end position="42"/>
    </location>
</feature>
<dbReference type="RefSeq" id="WP_188538044.1">
    <property type="nucleotide sequence ID" value="NZ_BMFT01000001.1"/>
</dbReference>
<evidence type="ECO:0000256" key="7">
    <source>
        <dbReference type="ARBA" id="ARBA00022475"/>
    </source>
</evidence>
<accession>A0ABQ1YDX6</accession>
<evidence type="ECO:0000256" key="8">
    <source>
        <dbReference type="ARBA" id="ARBA00022692"/>
    </source>
</evidence>
<dbReference type="PANTHER" id="PTHR43298:SF2">
    <property type="entry name" value="FMN_FAD EXPORTER YEEO-RELATED"/>
    <property type="match status" value="1"/>
</dbReference>
<evidence type="ECO:0000256" key="2">
    <source>
        <dbReference type="ARBA" id="ARBA00004651"/>
    </source>
</evidence>
<evidence type="ECO:0000256" key="6">
    <source>
        <dbReference type="ARBA" id="ARBA00022449"/>
    </source>
</evidence>
<dbReference type="InterPro" id="IPR002528">
    <property type="entry name" value="MATE_fam"/>
</dbReference>
<organism evidence="14 15">
    <name type="scientific">Paenibacillus segetis</name>
    <dbReference type="NCBI Taxonomy" id="1325360"/>
    <lineage>
        <taxon>Bacteria</taxon>
        <taxon>Bacillati</taxon>
        <taxon>Bacillota</taxon>
        <taxon>Bacilli</taxon>
        <taxon>Bacillales</taxon>
        <taxon>Paenibacillaceae</taxon>
        <taxon>Paenibacillus</taxon>
    </lineage>
</organism>
<feature type="transmembrane region" description="Helical" evidence="13">
    <location>
        <begin position="319"/>
        <end position="340"/>
    </location>
</feature>
<reference evidence="15" key="1">
    <citation type="journal article" date="2019" name="Int. J. Syst. Evol. Microbiol.">
        <title>The Global Catalogue of Microorganisms (GCM) 10K type strain sequencing project: providing services to taxonomists for standard genome sequencing and annotation.</title>
        <authorList>
            <consortium name="The Broad Institute Genomics Platform"/>
            <consortium name="The Broad Institute Genome Sequencing Center for Infectious Disease"/>
            <person name="Wu L."/>
            <person name="Ma J."/>
        </authorList>
    </citation>
    <scope>NUCLEOTIDE SEQUENCE [LARGE SCALE GENOMIC DNA]</scope>
    <source>
        <strain evidence="15">CGMCC 1.12769</strain>
    </source>
</reference>
<keyword evidence="9 13" id="KW-1133">Transmembrane helix</keyword>
<sequence>MKGTNDLTQGSIMSTLMKLTIPIIATNFISTTYGLVDMIWVGRLGSGPVAAIGTASFFINLAIALATMITIGTGIKVSQSMGSGQDDKAKTYIKNGFIMSILMGLIYMIFIMFTNNQLIGFFDLSSPEVAGMAKQFLLISTIGTVFSILNTLYATILNSMGNSKQPFQIFTIGLVLNIVLDPLFIFGFGSFAGWGVAGAAIATLTANIVVTSLFIIKTRNMELISPRTGWDRRQMKEVIRIGLPITIQRVTFTIISIIIAKIIVRFGSDAIAVQKVGIQIESISYMTIGGLQGAIAAFFGQNYGARRLDRIKQGYRKALMLTTIFGIIISLVFIIFPAQLFSLFLSDQTSLELGANYMRIIGYSQLFMCMELMTVGAFNGIGKTHIPPIFSILLTALRIPLAILLSGPYGLNGVWMSIALTSIFKGVILVLWFRVTLRRINLSQIHI</sequence>
<evidence type="ECO:0000256" key="12">
    <source>
        <dbReference type="ARBA" id="ARBA00031636"/>
    </source>
</evidence>
<keyword evidence="8 13" id="KW-0812">Transmembrane</keyword>
<feature type="transmembrane region" description="Helical" evidence="13">
    <location>
        <begin position="48"/>
        <end position="75"/>
    </location>
</feature>
<comment type="subcellular location">
    <subcellularLocation>
        <location evidence="2">Cell membrane</location>
        <topology evidence="2">Multi-pass membrane protein</topology>
    </subcellularLocation>
</comment>
<evidence type="ECO:0000313" key="15">
    <source>
        <dbReference type="Proteomes" id="UP000659344"/>
    </source>
</evidence>
<feature type="transmembrane region" description="Helical" evidence="13">
    <location>
        <begin position="283"/>
        <end position="299"/>
    </location>
</feature>
<dbReference type="Pfam" id="PF01554">
    <property type="entry name" value="MatE"/>
    <property type="match status" value="2"/>
</dbReference>
<evidence type="ECO:0000256" key="9">
    <source>
        <dbReference type="ARBA" id="ARBA00022989"/>
    </source>
</evidence>
<keyword evidence="11 13" id="KW-0472">Membrane</keyword>